<dbReference type="PANTHER" id="PTHR12725">
    <property type="entry name" value="HALOACID DEHALOGENASE-LIKE HYDROLASE"/>
    <property type="match status" value="1"/>
</dbReference>
<dbReference type="PANTHER" id="PTHR12725:SF81">
    <property type="entry name" value="OS03G0701200 PROTEIN"/>
    <property type="match status" value="1"/>
</dbReference>
<organism evidence="1">
    <name type="scientific">Zea mays</name>
    <name type="common">Maize</name>
    <dbReference type="NCBI Taxonomy" id="4577"/>
    <lineage>
        <taxon>Eukaryota</taxon>
        <taxon>Viridiplantae</taxon>
        <taxon>Streptophyta</taxon>
        <taxon>Embryophyta</taxon>
        <taxon>Tracheophyta</taxon>
        <taxon>Spermatophyta</taxon>
        <taxon>Magnoliopsida</taxon>
        <taxon>Liliopsida</taxon>
        <taxon>Poales</taxon>
        <taxon>Poaceae</taxon>
        <taxon>PACMAD clade</taxon>
        <taxon>Panicoideae</taxon>
        <taxon>Andropogonodae</taxon>
        <taxon>Andropogoneae</taxon>
        <taxon>Tripsacinae</taxon>
        <taxon>Zea</taxon>
    </lineage>
</organism>
<dbReference type="InterPro" id="IPR036412">
    <property type="entry name" value="HAD-like_sf"/>
</dbReference>
<dbReference type="Gene3D" id="1.10.150.450">
    <property type="match status" value="1"/>
</dbReference>
<reference evidence="1" key="1">
    <citation type="journal article" date="2009" name="PLoS Genet.">
        <title>Sequencing, mapping, and analysis of 27,455 maize full-length cDNAs.</title>
        <authorList>
            <person name="Soderlund C."/>
            <person name="Descour A."/>
            <person name="Kudrna D."/>
            <person name="Bomhoff M."/>
            <person name="Boyd L."/>
            <person name="Currie J."/>
            <person name="Angelova A."/>
            <person name="Collura K."/>
            <person name="Wissotski M."/>
            <person name="Ashley E."/>
            <person name="Morrow D."/>
            <person name="Fernandes J."/>
            <person name="Walbot V."/>
            <person name="Yu Y."/>
        </authorList>
    </citation>
    <scope>NUCLEOTIDE SEQUENCE</scope>
    <source>
        <strain evidence="1">B73</strain>
    </source>
</reference>
<dbReference type="HOGENOM" id="CLU_144398_0_0_1"/>
<accession>C4J045</accession>
<dbReference type="AlphaFoldDB" id="C4J045"/>
<proteinExistence type="evidence at transcript level"/>
<name>C4J045_MAIZE</name>
<sequence length="153" mass="16942">MAATSPFDCVLLDLDDTLYPGDTGIGAALRRNIDEFLQAKLGVSADEAAATRAELFRAHGSSLAGLIALGYDVHPDEYHSYVHGRLPYDRIARDPQLARLLQSIPQRKVVRIFRTEQMEASCSPTRTARTWSGRWSGWAWTRPPSTPSCASRP</sequence>
<dbReference type="EMBL" id="BT084192">
    <property type="protein sequence ID" value="ACR34545.1"/>
    <property type="molecule type" value="mRNA"/>
</dbReference>
<dbReference type="SUPFAM" id="SSF56784">
    <property type="entry name" value="HAD-like"/>
    <property type="match status" value="1"/>
</dbReference>
<protein>
    <submittedName>
        <fullName evidence="1">Uncharacterized protein</fullName>
    </submittedName>
</protein>
<dbReference type="ExpressionAtlas" id="C4J045">
    <property type="expression patterns" value="baseline and differential"/>
</dbReference>
<evidence type="ECO:0000313" key="1">
    <source>
        <dbReference type="EMBL" id="ACR34545.1"/>
    </source>
</evidence>